<proteinExistence type="predicted"/>
<sequence>MGIFGKLKAKYIPDPPSWGTTANSSDAPPEWQPAPEQSHDHGLYNEASDSDFESAGAFCRQYPPEGSRLLSSDIVERIEAEGCRAWGLGYPRSQRWAGSIKAAGEKGGKSLVKVVTEERCREVCLMSDLPIMGGLYDTHGKTGIYYEVLIHKMDGIIAIGTTCLPYPDWRFPGWERLSAGLHLDDMRKFFEDPDGGRDYSPLLSAVSPGDTFGCGYDFTRNSVFFTFNGQRLPDAFTGLYVPRHLHDVYAAIGVEGACEFDVNFGGELFRWKEGNEWAWRVEGHVGRLTGPSGGDDGELPTYNEVRYGTR</sequence>
<dbReference type="PANTHER" id="PTHR12864">
    <property type="entry name" value="RAN BINDING PROTEIN 9-RELATED"/>
    <property type="match status" value="1"/>
</dbReference>
<dbReference type="InterPro" id="IPR001870">
    <property type="entry name" value="B30.2/SPRY"/>
</dbReference>
<dbReference type="InterPro" id="IPR050618">
    <property type="entry name" value="Ubq-SigPath_Reg"/>
</dbReference>
<protein>
    <recommendedName>
        <fullName evidence="2">B30.2/SPRY domain-containing protein</fullName>
    </recommendedName>
</protein>
<dbReference type="SMART" id="SM00449">
    <property type="entry name" value="SPRY"/>
    <property type="match status" value="1"/>
</dbReference>
<feature type="region of interest" description="Disordered" evidence="1">
    <location>
        <begin position="11"/>
        <end position="46"/>
    </location>
</feature>
<reference evidence="3" key="1">
    <citation type="journal article" date="2021" name="New Phytol.">
        <title>Evolutionary innovations through gain and loss of genes in the ectomycorrhizal Boletales.</title>
        <authorList>
            <person name="Wu G."/>
            <person name="Miyauchi S."/>
            <person name="Morin E."/>
            <person name="Kuo A."/>
            <person name="Drula E."/>
            <person name="Varga T."/>
            <person name="Kohler A."/>
            <person name="Feng B."/>
            <person name="Cao Y."/>
            <person name="Lipzen A."/>
            <person name="Daum C."/>
            <person name="Hundley H."/>
            <person name="Pangilinan J."/>
            <person name="Johnson J."/>
            <person name="Barry K."/>
            <person name="LaButti K."/>
            <person name="Ng V."/>
            <person name="Ahrendt S."/>
            <person name="Min B."/>
            <person name="Choi I.G."/>
            <person name="Park H."/>
            <person name="Plett J.M."/>
            <person name="Magnuson J."/>
            <person name="Spatafora J.W."/>
            <person name="Nagy L.G."/>
            <person name="Henrissat B."/>
            <person name="Grigoriev I.V."/>
            <person name="Yang Z.L."/>
            <person name="Xu J."/>
            <person name="Martin F.M."/>
        </authorList>
    </citation>
    <scope>NUCLEOTIDE SEQUENCE</scope>
    <source>
        <strain evidence="3">KKN 215</strain>
    </source>
</reference>
<dbReference type="PROSITE" id="PS50188">
    <property type="entry name" value="B302_SPRY"/>
    <property type="match status" value="1"/>
</dbReference>
<dbReference type="InterPro" id="IPR013320">
    <property type="entry name" value="ConA-like_dom_sf"/>
</dbReference>
<evidence type="ECO:0000313" key="4">
    <source>
        <dbReference type="Proteomes" id="UP000813824"/>
    </source>
</evidence>
<dbReference type="SUPFAM" id="SSF49899">
    <property type="entry name" value="Concanavalin A-like lectins/glucanases"/>
    <property type="match status" value="1"/>
</dbReference>
<dbReference type="InterPro" id="IPR043136">
    <property type="entry name" value="B30.2/SPRY_sf"/>
</dbReference>
<feature type="domain" description="B30.2/SPRY" evidence="2">
    <location>
        <begin position="70"/>
        <end position="269"/>
    </location>
</feature>
<evidence type="ECO:0000259" key="2">
    <source>
        <dbReference type="PROSITE" id="PS50188"/>
    </source>
</evidence>
<name>A0A8K0UU72_9AGAR</name>
<gene>
    <name evidence="3" type="ORF">BXZ70DRAFT_1005037</name>
</gene>
<keyword evidence="4" id="KW-1185">Reference proteome</keyword>
<dbReference type="EMBL" id="JAEVFJ010000005">
    <property type="protein sequence ID" value="KAH8104512.1"/>
    <property type="molecule type" value="Genomic_DNA"/>
</dbReference>
<dbReference type="InterPro" id="IPR003877">
    <property type="entry name" value="SPRY_dom"/>
</dbReference>
<dbReference type="OrthoDB" id="258495at2759"/>
<dbReference type="Proteomes" id="UP000813824">
    <property type="component" value="Unassembled WGS sequence"/>
</dbReference>
<dbReference type="Gene3D" id="2.60.120.920">
    <property type="match status" value="1"/>
</dbReference>
<dbReference type="Pfam" id="PF00622">
    <property type="entry name" value="SPRY"/>
    <property type="match status" value="1"/>
</dbReference>
<evidence type="ECO:0000256" key="1">
    <source>
        <dbReference type="SAM" id="MobiDB-lite"/>
    </source>
</evidence>
<organism evidence="3 4">
    <name type="scientific">Cristinia sonorae</name>
    <dbReference type="NCBI Taxonomy" id="1940300"/>
    <lineage>
        <taxon>Eukaryota</taxon>
        <taxon>Fungi</taxon>
        <taxon>Dikarya</taxon>
        <taxon>Basidiomycota</taxon>
        <taxon>Agaricomycotina</taxon>
        <taxon>Agaricomycetes</taxon>
        <taxon>Agaricomycetidae</taxon>
        <taxon>Agaricales</taxon>
        <taxon>Pleurotineae</taxon>
        <taxon>Stephanosporaceae</taxon>
        <taxon>Cristinia</taxon>
    </lineage>
</organism>
<comment type="caution">
    <text evidence="3">The sequence shown here is derived from an EMBL/GenBank/DDBJ whole genome shotgun (WGS) entry which is preliminary data.</text>
</comment>
<accession>A0A8K0UU72</accession>
<evidence type="ECO:0000313" key="3">
    <source>
        <dbReference type="EMBL" id="KAH8104512.1"/>
    </source>
</evidence>
<dbReference type="AlphaFoldDB" id="A0A8K0UU72"/>